<evidence type="ECO:0000256" key="3">
    <source>
        <dbReference type="ARBA" id="ARBA00022475"/>
    </source>
</evidence>
<evidence type="ECO:0000256" key="6">
    <source>
        <dbReference type="ARBA" id="ARBA00023136"/>
    </source>
</evidence>
<dbReference type="PANTHER" id="PTHR30193:SF1">
    <property type="entry name" value="ABC TRANSPORTER PERMEASE PROTEIN YESP-RELATED"/>
    <property type="match status" value="1"/>
</dbReference>
<keyword evidence="6 7" id="KW-0472">Membrane</keyword>
<gene>
    <name evidence="9" type="ORF">FJU08_09690</name>
</gene>
<reference evidence="9 10" key="1">
    <citation type="submission" date="2019-06" db="EMBL/GenBank/DDBJ databases">
        <authorList>
            <person name="Li M."/>
        </authorList>
    </citation>
    <scope>NUCLEOTIDE SEQUENCE [LARGE SCALE GENOMIC DNA]</scope>
    <source>
        <strain evidence="9 10">BGMRC2036</strain>
    </source>
</reference>
<evidence type="ECO:0000313" key="9">
    <source>
        <dbReference type="EMBL" id="TPW30928.1"/>
    </source>
</evidence>
<dbReference type="RefSeq" id="WP_141148799.1">
    <property type="nucleotide sequence ID" value="NZ_VHLG01000004.1"/>
</dbReference>
<feature type="transmembrane region" description="Helical" evidence="7">
    <location>
        <begin position="263"/>
        <end position="284"/>
    </location>
</feature>
<dbReference type="Pfam" id="PF00528">
    <property type="entry name" value="BPD_transp_1"/>
    <property type="match status" value="1"/>
</dbReference>
<organism evidence="9 10">
    <name type="scientific">Martelella alba</name>
    <dbReference type="NCBI Taxonomy" id="2590451"/>
    <lineage>
        <taxon>Bacteria</taxon>
        <taxon>Pseudomonadati</taxon>
        <taxon>Pseudomonadota</taxon>
        <taxon>Alphaproteobacteria</taxon>
        <taxon>Hyphomicrobiales</taxon>
        <taxon>Aurantimonadaceae</taxon>
        <taxon>Martelella</taxon>
    </lineage>
</organism>
<dbReference type="GO" id="GO:0005886">
    <property type="term" value="C:plasma membrane"/>
    <property type="evidence" value="ECO:0007669"/>
    <property type="project" value="UniProtKB-SubCell"/>
</dbReference>
<dbReference type="OrthoDB" id="7375219at2"/>
<evidence type="ECO:0000256" key="4">
    <source>
        <dbReference type="ARBA" id="ARBA00022692"/>
    </source>
</evidence>
<evidence type="ECO:0000256" key="2">
    <source>
        <dbReference type="ARBA" id="ARBA00022448"/>
    </source>
</evidence>
<dbReference type="PROSITE" id="PS50928">
    <property type="entry name" value="ABC_TM1"/>
    <property type="match status" value="1"/>
</dbReference>
<dbReference type="Gene3D" id="1.10.3720.10">
    <property type="entry name" value="MetI-like"/>
    <property type="match status" value="1"/>
</dbReference>
<dbReference type="SUPFAM" id="SSF160964">
    <property type="entry name" value="MalF N-terminal region-like"/>
    <property type="match status" value="1"/>
</dbReference>
<evidence type="ECO:0000256" key="1">
    <source>
        <dbReference type="ARBA" id="ARBA00004651"/>
    </source>
</evidence>
<evidence type="ECO:0000259" key="8">
    <source>
        <dbReference type="PROSITE" id="PS50928"/>
    </source>
</evidence>
<dbReference type="AlphaFoldDB" id="A0A506UBI4"/>
<feature type="transmembrane region" description="Helical" evidence="7">
    <location>
        <begin position="201"/>
        <end position="220"/>
    </location>
</feature>
<comment type="subcellular location">
    <subcellularLocation>
        <location evidence="1 7">Cell membrane</location>
        <topology evidence="1 7">Multi-pass membrane protein</topology>
    </subcellularLocation>
</comment>
<proteinExistence type="inferred from homology"/>
<comment type="similarity">
    <text evidence="7">Belongs to the binding-protein-dependent transport system permease family.</text>
</comment>
<dbReference type="EMBL" id="VHLG01000004">
    <property type="protein sequence ID" value="TPW30928.1"/>
    <property type="molecule type" value="Genomic_DNA"/>
</dbReference>
<dbReference type="GO" id="GO:0055085">
    <property type="term" value="P:transmembrane transport"/>
    <property type="evidence" value="ECO:0007669"/>
    <property type="project" value="InterPro"/>
</dbReference>
<evidence type="ECO:0000313" key="10">
    <source>
        <dbReference type="Proteomes" id="UP000318801"/>
    </source>
</evidence>
<accession>A0A506UBI4</accession>
<keyword evidence="10" id="KW-1185">Reference proteome</keyword>
<feature type="transmembrane region" description="Helical" evidence="7">
    <location>
        <begin position="71"/>
        <end position="92"/>
    </location>
</feature>
<dbReference type="SUPFAM" id="SSF161098">
    <property type="entry name" value="MetI-like"/>
    <property type="match status" value="1"/>
</dbReference>
<feature type="transmembrane region" description="Helical" evidence="7">
    <location>
        <begin position="104"/>
        <end position="125"/>
    </location>
</feature>
<name>A0A506UBI4_9HYPH</name>
<dbReference type="CDD" id="cd06261">
    <property type="entry name" value="TM_PBP2"/>
    <property type="match status" value="1"/>
</dbReference>
<dbReference type="Proteomes" id="UP000318801">
    <property type="component" value="Unassembled WGS sequence"/>
</dbReference>
<evidence type="ECO:0000256" key="5">
    <source>
        <dbReference type="ARBA" id="ARBA00022989"/>
    </source>
</evidence>
<keyword evidence="5 7" id="KW-1133">Transmembrane helix</keyword>
<sequence>MSGENRFMGLAYLSPYIIGLLLFTAVPFIASFVLSFTDYSLMSAPHWVGLKNYIKLFTHDRTFTKSLNVTLIYVFSTVPLKLAFALFIAVILNYKLKFINFFRTAFYVPSILGGSVAIAVLWRYLFQSGAGHEGLVNMALMGLGLDPVNWFGDPTNALFTITLLRLWQFGSAMVIFLAALQSVDNSLYEAAAIDGAGKWRTFFFITLPLITPVIFFNLIMQTVQAFQEFNGPYIITQGGPLKATYLLPLYIYDEAFKHFKMGYASAIAWVMFAIIMVLTLVAFWSSRHWVYYAGDKRS</sequence>
<keyword evidence="3" id="KW-1003">Cell membrane</keyword>
<protein>
    <submittedName>
        <fullName evidence="9">Sugar ABC transporter permease</fullName>
    </submittedName>
</protein>
<keyword evidence="2 7" id="KW-0813">Transport</keyword>
<dbReference type="InterPro" id="IPR051393">
    <property type="entry name" value="ABC_transporter_permease"/>
</dbReference>
<dbReference type="PANTHER" id="PTHR30193">
    <property type="entry name" value="ABC TRANSPORTER PERMEASE PROTEIN"/>
    <property type="match status" value="1"/>
</dbReference>
<keyword evidence="4 7" id="KW-0812">Transmembrane</keyword>
<evidence type="ECO:0000256" key="7">
    <source>
        <dbReference type="RuleBase" id="RU363032"/>
    </source>
</evidence>
<dbReference type="InterPro" id="IPR035906">
    <property type="entry name" value="MetI-like_sf"/>
</dbReference>
<feature type="transmembrane region" description="Helical" evidence="7">
    <location>
        <begin position="157"/>
        <end position="180"/>
    </location>
</feature>
<dbReference type="InterPro" id="IPR000515">
    <property type="entry name" value="MetI-like"/>
</dbReference>
<feature type="domain" description="ABC transmembrane type-1" evidence="8">
    <location>
        <begin position="67"/>
        <end position="282"/>
    </location>
</feature>
<feature type="transmembrane region" description="Helical" evidence="7">
    <location>
        <begin position="12"/>
        <end position="36"/>
    </location>
</feature>
<comment type="caution">
    <text evidence="9">The sequence shown here is derived from an EMBL/GenBank/DDBJ whole genome shotgun (WGS) entry which is preliminary data.</text>
</comment>